<name>A0AAE3V8N5_9FIRM</name>
<protein>
    <submittedName>
        <fullName evidence="1">Uncharacterized protein</fullName>
    </submittedName>
</protein>
<organism evidence="1 2">
    <name type="scientific">Moryella indoligenes</name>
    <dbReference type="NCBI Taxonomy" id="371674"/>
    <lineage>
        <taxon>Bacteria</taxon>
        <taxon>Bacillati</taxon>
        <taxon>Bacillota</taxon>
        <taxon>Clostridia</taxon>
        <taxon>Lachnospirales</taxon>
        <taxon>Lachnospiraceae</taxon>
        <taxon>Moryella</taxon>
    </lineage>
</organism>
<keyword evidence="2" id="KW-1185">Reference proteome</keyword>
<dbReference type="EMBL" id="JAUSTO010000001">
    <property type="protein sequence ID" value="MDQ0151518.1"/>
    <property type="molecule type" value="Genomic_DNA"/>
</dbReference>
<dbReference type="Proteomes" id="UP001241537">
    <property type="component" value="Unassembled WGS sequence"/>
</dbReference>
<dbReference type="Pfam" id="PF19537">
    <property type="entry name" value="DUF6061"/>
    <property type="match status" value="1"/>
</dbReference>
<evidence type="ECO:0000313" key="2">
    <source>
        <dbReference type="Proteomes" id="UP001241537"/>
    </source>
</evidence>
<evidence type="ECO:0000313" key="1">
    <source>
        <dbReference type="EMBL" id="MDQ0151518.1"/>
    </source>
</evidence>
<proteinExistence type="predicted"/>
<dbReference type="InterPro" id="IPR045705">
    <property type="entry name" value="DUF6061"/>
</dbReference>
<dbReference type="AlphaFoldDB" id="A0AAE3V8N5"/>
<accession>A0AAE3V8N5</accession>
<sequence>MSKLISYPFNIDTACVELVFDDRSQISITSPPLKTKLPITASSGQSWNI</sequence>
<comment type="caution">
    <text evidence="1">The sequence shown here is derived from an EMBL/GenBank/DDBJ whole genome shotgun (WGS) entry which is preliminary data.</text>
</comment>
<gene>
    <name evidence="1" type="ORF">J2S20_000192</name>
</gene>
<reference evidence="1" key="1">
    <citation type="submission" date="2023-07" db="EMBL/GenBank/DDBJ databases">
        <title>Genomic Encyclopedia of Type Strains, Phase IV (KMG-IV): sequencing the most valuable type-strain genomes for metagenomic binning, comparative biology and taxonomic classification.</title>
        <authorList>
            <person name="Goeker M."/>
        </authorList>
    </citation>
    <scope>NUCLEOTIDE SEQUENCE</scope>
    <source>
        <strain evidence="1">DSM 19659</strain>
    </source>
</reference>